<evidence type="ECO:0008006" key="3">
    <source>
        <dbReference type="Google" id="ProtNLM"/>
    </source>
</evidence>
<accession>A0A2S8F8R9</accession>
<dbReference type="EMBL" id="PUHY01000016">
    <property type="protein sequence ID" value="PQO28530.1"/>
    <property type="molecule type" value="Genomic_DNA"/>
</dbReference>
<evidence type="ECO:0000313" key="2">
    <source>
        <dbReference type="Proteomes" id="UP000238322"/>
    </source>
</evidence>
<dbReference type="RefSeq" id="WP_105333199.1">
    <property type="nucleotide sequence ID" value="NZ_PUHY01000016.1"/>
</dbReference>
<sequence length="176" mass="20383">MDACQTPGSNHQMILAEIIEGLREYQQILVDSAGKIADGDTAMNLYEVANQHAELEVQLRKLAKSDISEQTPLATPFLNQIRALGQRLRKFGDPAHSRYVMCEIIQTEERMIRRFRALIDQVEDVAWRRRLTTYLFRMLEVRESMGRLRNRQTQSFKLGRVQTFGTSRTGDAIRRN</sequence>
<dbReference type="Proteomes" id="UP000238322">
    <property type="component" value="Unassembled WGS sequence"/>
</dbReference>
<dbReference type="AlphaFoldDB" id="A0A2S8F8R9"/>
<protein>
    <recommendedName>
        <fullName evidence="3">DUF2383 domain-containing protein</fullName>
    </recommendedName>
</protein>
<reference evidence="1 2" key="1">
    <citation type="submission" date="2018-02" db="EMBL/GenBank/DDBJ databases">
        <title>Comparative genomes isolates from brazilian mangrove.</title>
        <authorList>
            <person name="Araujo J.E."/>
            <person name="Taketani R.G."/>
            <person name="Silva M.C.P."/>
            <person name="Loureco M.V."/>
            <person name="Andreote F.D."/>
        </authorList>
    </citation>
    <scope>NUCLEOTIDE SEQUENCE [LARGE SCALE GENOMIC DNA]</scope>
    <source>
        <strain evidence="1 2">Hex-1 MGV</strain>
    </source>
</reference>
<dbReference type="OrthoDB" id="285149at2"/>
<comment type="caution">
    <text evidence="1">The sequence shown here is derived from an EMBL/GenBank/DDBJ whole genome shotgun (WGS) entry which is preliminary data.</text>
</comment>
<gene>
    <name evidence="1" type="ORF">C5Y83_28385</name>
</gene>
<name>A0A2S8F8R9_9BACT</name>
<proteinExistence type="predicted"/>
<evidence type="ECO:0000313" key="1">
    <source>
        <dbReference type="EMBL" id="PQO28530.1"/>
    </source>
</evidence>
<organism evidence="1 2">
    <name type="scientific">Blastopirellula marina</name>
    <dbReference type="NCBI Taxonomy" id="124"/>
    <lineage>
        <taxon>Bacteria</taxon>
        <taxon>Pseudomonadati</taxon>
        <taxon>Planctomycetota</taxon>
        <taxon>Planctomycetia</taxon>
        <taxon>Pirellulales</taxon>
        <taxon>Pirellulaceae</taxon>
        <taxon>Blastopirellula</taxon>
    </lineage>
</organism>